<proteinExistence type="predicted"/>
<keyword evidence="3" id="KW-1185">Reference proteome</keyword>
<organism evidence="2 3">
    <name type="scientific">Phytophthora fragariaefolia</name>
    <dbReference type="NCBI Taxonomy" id="1490495"/>
    <lineage>
        <taxon>Eukaryota</taxon>
        <taxon>Sar</taxon>
        <taxon>Stramenopiles</taxon>
        <taxon>Oomycota</taxon>
        <taxon>Peronosporomycetes</taxon>
        <taxon>Peronosporales</taxon>
        <taxon>Peronosporaceae</taxon>
        <taxon>Phytophthora</taxon>
    </lineage>
</organism>
<protein>
    <submittedName>
        <fullName evidence="2">Unnamed protein product</fullName>
    </submittedName>
</protein>
<feature type="region of interest" description="Disordered" evidence="1">
    <location>
        <begin position="81"/>
        <end position="100"/>
    </location>
</feature>
<comment type="caution">
    <text evidence="2">The sequence shown here is derived from an EMBL/GenBank/DDBJ whole genome shotgun (WGS) entry which is preliminary data.</text>
</comment>
<evidence type="ECO:0000313" key="3">
    <source>
        <dbReference type="Proteomes" id="UP001165121"/>
    </source>
</evidence>
<dbReference type="EMBL" id="BSXT01001244">
    <property type="protein sequence ID" value="GMF40418.1"/>
    <property type="molecule type" value="Genomic_DNA"/>
</dbReference>
<name>A0A9W6XKI0_9STRA</name>
<reference evidence="2" key="1">
    <citation type="submission" date="2023-04" db="EMBL/GenBank/DDBJ databases">
        <title>Phytophthora fragariaefolia NBRC 109709.</title>
        <authorList>
            <person name="Ichikawa N."/>
            <person name="Sato H."/>
            <person name="Tonouchi N."/>
        </authorList>
    </citation>
    <scope>NUCLEOTIDE SEQUENCE</scope>
    <source>
        <strain evidence="2">NBRC 109709</strain>
    </source>
</reference>
<evidence type="ECO:0000313" key="2">
    <source>
        <dbReference type="EMBL" id="GMF40418.1"/>
    </source>
</evidence>
<accession>A0A9W6XKI0</accession>
<dbReference type="Proteomes" id="UP001165121">
    <property type="component" value="Unassembled WGS sequence"/>
</dbReference>
<dbReference type="OrthoDB" id="95110at2759"/>
<gene>
    <name evidence="2" type="ORF">Pfra01_001240800</name>
</gene>
<sequence>MGEQQRQRRKYKKEANWCYWLYSRDKLRIGSVKKYADKIIEWVLDSCSNVHVCNQQNILTNLSKDQEYLFQSYDGKVGDDEQTGNVHLGAVNSKQQHQEM</sequence>
<dbReference type="AlphaFoldDB" id="A0A9W6XKI0"/>
<evidence type="ECO:0000256" key="1">
    <source>
        <dbReference type="SAM" id="MobiDB-lite"/>
    </source>
</evidence>